<sequence>MQSDEPKKVTAPPKKAVRTASADNTSTTPSTRSKSDSKRGPDNQKPKVVHVQNPKKARAPASIPTPTGSITVSKKSNDTPPAIRVAKTVSATSSYRVAESGGGESPKKASKPKLPSSSTTQASTPTKIAVRTPEAPPDVAKTLVSIKTAAKTSTIAVAPPGAPGKKQGIQIAKSLSTNQTSHEKAEGAVTPGTEKISSSTSLQAHNIRPPQAFRDNELREKMPAGLPWDGRNYSCAYDSIIPILLQIWRDNPNVWGKRLSIYNELSSLPKDFEDVEKGRMELKEVRGKIKGALNSKNPYSKPWVLDLVMGELREQTVSEVFPDHFRLGFLRGISGDRADNGECTEGPNAVGDTLDEMDNDRGVEDVAGVDGRDVVGVDGRDVVGVNGRDVIGVGGRGGERREALVGVVPKSFGRSLGQNS</sequence>
<organism evidence="2 3">
    <name type="scientific">Pyrrhoderma noxium</name>
    <dbReference type="NCBI Taxonomy" id="2282107"/>
    <lineage>
        <taxon>Eukaryota</taxon>
        <taxon>Fungi</taxon>
        <taxon>Dikarya</taxon>
        <taxon>Basidiomycota</taxon>
        <taxon>Agaricomycotina</taxon>
        <taxon>Agaricomycetes</taxon>
        <taxon>Hymenochaetales</taxon>
        <taxon>Hymenochaetaceae</taxon>
        <taxon>Pyrrhoderma</taxon>
    </lineage>
</organism>
<dbReference type="AlphaFoldDB" id="A0A286UL21"/>
<evidence type="ECO:0000313" key="2">
    <source>
        <dbReference type="EMBL" id="PAV20293.1"/>
    </source>
</evidence>
<feature type="compositionally biased region" description="Polar residues" evidence="1">
    <location>
        <begin position="21"/>
        <end position="32"/>
    </location>
</feature>
<gene>
    <name evidence="2" type="ORF">PNOK_0292000</name>
</gene>
<feature type="compositionally biased region" description="Polar residues" evidence="1">
    <location>
        <begin position="195"/>
        <end position="204"/>
    </location>
</feature>
<dbReference type="InParanoid" id="A0A286UL21"/>
<name>A0A286UL21_9AGAM</name>
<feature type="compositionally biased region" description="Low complexity" evidence="1">
    <location>
        <begin position="112"/>
        <end position="126"/>
    </location>
</feature>
<accession>A0A286UL21</accession>
<reference evidence="2 3" key="1">
    <citation type="journal article" date="2017" name="Mol. Ecol.">
        <title>Comparative and population genomic landscape of Phellinus noxius: A hypervariable fungus causing root rot in trees.</title>
        <authorList>
            <person name="Chung C.L."/>
            <person name="Lee T.J."/>
            <person name="Akiba M."/>
            <person name="Lee H.H."/>
            <person name="Kuo T.H."/>
            <person name="Liu D."/>
            <person name="Ke H.M."/>
            <person name="Yokoi T."/>
            <person name="Roa M.B."/>
            <person name="Lu M.J."/>
            <person name="Chang Y.Y."/>
            <person name="Ann P.J."/>
            <person name="Tsai J.N."/>
            <person name="Chen C.Y."/>
            <person name="Tzean S.S."/>
            <person name="Ota Y."/>
            <person name="Hattori T."/>
            <person name="Sahashi N."/>
            <person name="Liou R.F."/>
            <person name="Kikuchi T."/>
            <person name="Tsai I.J."/>
        </authorList>
    </citation>
    <scope>NUCLEOTIDE SEQUENCE [LARGE SCALE GENOMIC DNA]</scope>
    <source>
        <strain evidence="2 3">FFPRI411160</strain>
    </source>
</reference>
<dbReference type="EMBL" id="NBII01000003">
    <property type="protein sequence ID" value="PAV20293.1"/>
    <property type="molecule type" value="Genomic_DNA"/>
</dbReference>
<feature type="region of interest" description="Disordered" evidence="1">
    <location>
        <begin position="1"/>
        <end position="134"/>
    </location>
</feature>
<protein>
    <submittedName>
        <fullName evidence="2">Uncharacterized protein</fullName>
    </submittedName>
</protein>
<feature type="compositionally biased region" description="Polar residues" evidence="1">
    <location>
        <begin position="64"/>
        <end position="74"/>
    </location>
</feature>
<feature type="compositionally biased region" description="Basic and acidic residues" evidence="1">
    <location>
        <begin position="33"/>
        <end position="45"/>
    </location>
</feature>
<dbReference type="OrthoDB" id="2629491at2759"/>
<comment type="caution">
    <text evidence="2">The sequence shown here is derived from an EMBL/GenBank/DDBJ whole genome shotgun (WGS) entry which is preliminary data.</text>
</comment>
<proteinExistence type="predicted"/>
<feature type="region of interest" description="Disordered" evidence="1">
    <location>
        <begin position="175"/>
        <end position="217"/>
    </location>
</feature>
<evidence type="ECO:0000256" key="1">
    <source>
        <dbReference type="SAM" id="MobiDB-lite"/>
    </source>
</evidence>
<dbReference type="Proteomes" id="UP000217199">
    <property type="component" value="Unassembled WGS sequence"/>
</dbReference>
<evidence type="ECO:0000313" key="3">
    <source>
        <dbReference type="Proteomes" id="UP000217199"/>
    </source>
</evidence>
<keyword evidence="3" id="KW-1185">Reference proteome</keyword>